<feature type="region of interest" description="Disordered" evidence="1">
    <location>
        <begin position="149"/>
        <end position="170"/>
    </location>
</feature>
<accession>A0A9P6I1Y5</accession>
<reference evidence="3" key="1">
    <citation type="submission" date="2020-03" db="EMBL/GenBank/DDBJ databases">
        <authorList>
            <person name="He L."/>
        </authorList>
    </citation>
    <scope>NUCLEOTIDE SEQUENCE</scope>
    <source>
        <strain evidence="3">CkLH20</strain>
    </source>
</reference>
<reference evidence="3" key="2">
    <citation type="submission" date="2020-11" db="EMBL/GenBank/DDBJ databases">
        <title>Whole genome sequencing of Colletotrichum sp.</title>
        <authorList>
            <person name="Li H."/>
        </authorList>
    </citation>
    <scope>NUCLEOTIDE SEQUENCE</scope>
    <source>
        <strain evidence="3">CkLH20</strain>
    </source>
</reference>
<dbReference type="RefSeq" id="XP_038744429.1">
    <property type="nucleotide sequence ID" value="XM_038890379.1"/>
</dbReference>
<dbReference type="PANTHER" id="PTHR38795">
    <property type="entry name" value="DUF6604 DOMAIN-CONTAINING PROTEIN"/>
    <property type="match status" value="1"/>
</dbReference>
<dbReference type="Proteomes" id="UP000781932">
    <property type="component" value="Unassembled WGS sequence"/>
</dbReference>
<gene>
    <name evidence="3" type="ORF">CkaCkLH20_07662</name>
</gene>
<dbReference type="Pfam" id="PF20253">
    <property type="entry name" value="DUF6604"/>
    <property type="match status" value="1"/>
</dbReference>
<name>A0A9P6I1Y5_9PEZI</name>
<sequence>MASPEELDDSIKTAYQSYKAATNYFLEWLWCHYRLVAPGHTSSHTFKSGAEILVAVKILRKAKIAAPPSVIASLQQAILKRRVALAIYQSRSTDDVEHEIFLQRLEMSLQILIPMMGASDSLKPGITPETTFIAPNPYSSISILDEDTEPEAVSTNASAPKSSSKKEAIPDGSIVRGRNTYLEDDKITALCEGADFILVIPHRDVHIRLSNSLKAQELHDMHQELQQCWKDAAKGDLPIPVAAWLTSDAFHKIQATIPSDLDETINILVGGSLSGKLYGKGRDSFLENPMFQDADVLFHHHHAMKTIMEEGIDSARFDVLARIYESSTKFGGKSGNETMDKNGKPKLPPQEKWSIGFVSCYVIREIFASLKKDMSGTRAITGVEQITSYLRPRKGSCEPFFAEACEFLKDGHPKPPSTLVIGLRILLSTSEAFFWPDNGALNTTNCRLEALRLAQQMKASVAPVIDRFRDLPVNPDGKVPWLEGARSFYDEMNAYTREKRFDLYHMMPWTAGCHMTEMLYQAKLYGNLLILHNSVVPGTLHLYNTLVQSRVKMHRIPVMDELCEMFLDSMFLGRLPDANFLSHFRRAVHGCKISKDKGVQHDGKLISRLELDPKQGPRLLWVESDFKESHIRNHGPIGRLIARMHGITIPPRGDIKPEVRRRLDCLYYSTPCAEHTKRAKEEIVKEFRGPRPVMAVDYFAIFNLCAEVMCELVRLRKPDMEKEEPDFDMTAFKSDLFLSSKFVDDSIEIIMKLCADKNYRGLVSTAGKDCIPARAFSKLDKKLSLDQMKWKM</sequence>
<proteinExistence type="predicted"/>
<dbReference type="OrthoDB" id="4821062at2759"/>
<keyword evidence="4" id="KW-1185">Reference proteome</keyword>
<evidence type="ECO:0000256" key="1">
    <source>
        <dbReference type="SAM" id="MobiDB-lite"/>
    </source>
</evidence>
<dbReference type="PANTHER" id="PTHR38795:SF1">
    <property type="entry name" value="DUF6604 DOMAIN-CONTAINING PROTEIN"/>
    <property type="match status" value="1"/>
</dbReference>
<dbReference type="GeneID" id="62163453"/>
<evidence type="ECO:0000259" key="2">
    <source>
        <dbReference type="Pfam" id="PF20253"/>
    </source>
</evidence>
<evidence type="ECO:0000313" key="4">
    <source>
        <dbReference type="Proteomes" id="UP000781932"/>
    </source>
</evidence>
<comment type="caution">
    <text evidence="3">The sequence shown here is derived from an EMBL/GenBank/DDBJ whole genome shotgun (WGS) entry which is preliminary data.</text>
</comment>
<dbReference type="EMBL" id="JAATWM020000024">
    <property type="protein sequence ID" value="KAF9874968.1"/>
    <property type="molecule type" value="Genomic_DNA"/>
</dbReference>
<organism evidence="3 4">
    <name type="scientific">Colletotrichum karsti</name>
    <dbReference type="NCBI Taxonomy" id="1095194"/>
    <lineage>
        <taxon>Eukaryota</taxon>
        <taxon>Fungi</taxon>
        <taxon>Dikarya</taxon>
        <taxon>Ascomycota</taxon>
        <taxon>Pezizomycotina</taxon>
        <taxon>Sordariomycetes</taxon>
        <taxon>Hypocreomycetidae</taxon>
        <taxon>Glomerellales</taxon>
        <taxon>Glomerellaceae</taxon>
        <taxon>Colletotrichum</taxon>
        <taxon>Colletotrichum boninense species complex</taxon>
    </lineage>
</organism>
<protein>
    <recommendedName>
        <fullName evidence="2">DUF6604 domain-containing protein</fullName>
    </recommendedName>
</protein>
<dbReference type="AlphaFoldDB" id="A0A9P6I1Y5"/>
<evidence type="ECO:0000313" key="3">
    <source>
        <dbReference type="EMBL" id="KAF9874968.1"/>
    </source>
</evidence>
<dbReference type="InterPro" id="IPR046539">
    <property type="entry name" value="DUF6604"/>
</dbReference>
<feature type="domain" description="DUF6604" evidence="2">
    <location>
        <begin position="16"/>
        <end position="255"/>
    </location>
</feature>